<dbReference type="SUPFAM" id="SSF103473">
    <property type="entry name" value="MFS general substrate transporter"/>
    <property type="match status" value="1"/>
</dbReference>
<feature type="transmembrane region" description="Helical" evidence="7">
    <location>
        <begin position="261"/>
        <end position="283"/>
    </location>
</feature>
<evidence type="ECO:0000256" key="1">
    <source>
        <dbReference type="ARBA" id="ARBA00004141"/>
    </source>
</evidence>
<protein>
    <submittedName>
        <fullName evidence="9">Hexose transporter</fullName>
    </submittedName>
</protein>
<organism evidence="9 10">
    <name type="scientific">Dactylonectria macrodidyma</name>
    <dbReference type="NCBI Taxonomy" id="307937"/>
    <lineage>
        <taxon>Eukaryota</taxon>
        <taxon>Fungi</taxon>
        <taxon>Dikarya</taxon>
        <taxon>Ascomycota</taxon>
        <taxon>Pezizomycotina</taxon>
        <taxon>Sordariomycetes</taxon>
        <taxon>Hypocreomycetidae</taxon>
        <taxon>Hypocreales</taxon>
        <taxon>Nectriaceae</taxon>
        <taxon>Dactylonectria</taxon>
    </lineage>
</organism>
<proteinExistence type="inferred from homology"/>
<dbReference type="InterPro" id="IPR020846">
    <property type="entry name" value="MFS_dom"/>
</dbReference>
<evidence type="ECO:0000313" key="9">
    <source>
        <dbReference type="EMBL" id="KAH7156628.1"/>
    </source>
</evidence>
<dbReference type="Pfam" id="PF00083">
    <property type="entry name" value="Sugar_tr"/>
    <property type="match status" value="1"/>
</dbReference>
<evidence type="ECO:0000256" key="2">
    <source>
        <dbReference type="ARBA" id="ARBA00010992"/>
    </source>
</evidence>
<dbReference type="InterPro" id="IPR050360">
    <property type="entry name" value="MFS_Sugar_Transporters"/>
</dbReference>
<comment type="similarity">
    <text evidence="2">Belongs to the major facilitator superfamily. Sugar transporter (TC 2.A.1.1) family.</text>
</comment>
<dbReference type="Gene3D" id="1.20.1250.20">
    <property type="entry name" value="MFS general substrate transporter like domains"/>
    <property type="match status" value="1"/>
</dbReference>
<evidence type="ECO:0000256" key="7">
    <source>
        <dbReference type="SAM" id="Phobius"/>
    </source>
</evidence>
<gene>
    <name evidence="9" type="ORF">EDB81DRAFT_854704</name>
</gene>
<feature type="transmembrane region" description="Helical" evidence="7">
    <location>
        <begin position="303"/>
        <end position="320"/>
    </location>
</feature>
<evidence type="ECO:0000256" key="6">
    <source>
        <dbReference type="ARBA" id="ARBA00023136"/>
    </source>
</evidence>
<name>A0A9P9FAV9_9HYPO</name>
<keyword evidence="5 7" id="KW-1133">Transmembrane helix</keyword>
<evidence type="ECO:0000256" key="3">
    <source>
        <dbReference type="ARBA" id="ARBA00022448"/>
    </source>
</evidence>
<feature type="domain" description="Major facilitator superfamily (MFS) profile" evidence="8">
    <location>
        <begin position="24"/>
        <end position="450"/>
    </location>
</feature>
<feature type="transmembrane region" description="Helical" evidence="7">
    <location>
        <begin position="358"/>
        <end position="377"/>
    </location>
</feature>
<dbReference type="InterPro" id="IPR005829">
    <property type="entry name" value="Sugar_transporter_CS"/>
</dbReference>
<comment type="caution">
    <text evidence="9">The sequence shown here is derived from an EMBL/GenBank/DDBJ whole genome shotgun (WGS) entry which is preliminary data.</text>
</comment>
<keyword evidence="10" id="KW-1185">Reference proteome</keyword>
<feature type="transmembrane region" description="Helical" evidence="7">
    <location>
        <begin position="60"/>
        <end position="80"/>
    </location>
</feature>
<dbReference type="GO" id="GO:0016020">
    <property type="term" value="C:membrane"/>
    <property type="evidence" value="ECO:0007669"/>
    <property type="project" value="UniProtKB-SubCell"/>
</dbReference>
<reference evidence="9" key="1">
    <citation type="journal article" date="2021" name="Nat. Commun.">
        <title>Genetic determinants of endophytism in the Arabidopsis root mycobiome.</title>
        <authorList>
            <person name="Mesny F."/>
            <person name="Miyauchi S."/>
            <person name="Thiergart T."/>
            <person name="Pickel B."/>
            <person name="Atanasova L."/>
            <person name="Karlsson M."/>
            <person name="Huettel B."/>
            <person name="Barry K.W."/>
            <person name="Haridas S."/>
            <person name="Chen C."/>
            <person name="Bauer D."/>
            <person name="Andreopoulos W."/>
            <person name="Pangilinan J."/>
            <person name="LaButti K."/>
            <person name="Riley R."/>
            <person name="Lipzen A."/>
            <person name="Clum A."/>
            <person name="Drula E."/>
            <person name="Henrissat B."/>
            <person name="Kohler A."/>
            <person name="Grigoriev I.V."/>
            <person name="Martin F.M."/>
            <person name="Hacquard S."/>
        </authorList>
    </citation>
    <scope>NUCLEOTIDE SEQUENCE</scope>
    <source>
        <strain evidence="9">MPI-CAGE-AT-0147</strain>
    </source>
</reference>
<dbReference type="OrthoDB" id="4540492at2759"/>
<evidence type="ECO:0000256" key="5">
    <source>
        <dbReference type="ARBA" id="ARBA00022989"/>
    </source>
</evidence>
<dbReference type="PROSITE" id="PS00216">
    <property type="entry name" value="SUGAR_TRANSPORT_1"/>
    <property type="match status" value="1"/>
</dbReference>
<accession>A0A9P9FAV9</accession>
<evidence type="ECO:0000313" key="10">
    <source>
        <dbReference type="Proteomes" id="UP000738349"/>
    </source>
</evidence>
<dbReference type="AlphaFoldDB" id="A0A9P9FAV9"/>
<evidence type="ECO:0000256" key="4">
    <source>
        <dbReference type="ARBA" id="ARBA00022692"/>
    </source>
</evidence>
<feature type="transmembrane region" description="Helical" evidence="7">
    <location>
        <begin position="92"/>
        <end position="117"/>
    </location>
</feature>
<dbReference type="EMBL" id="JAGMUV010000005">
    <property type="protein sequence ID" value="KAH7156628.1"/>
    <property type="molecule type" value="Genomic_DNA"/>
</dbReference>
<evidence type="ECO:0000259" key="8">
    <source>
        <dbReference type="PROSITE" id="PS50850"/>
    </source>
</evidence>
<feature type="transmembrane region" description="Helical" evidence="7">
    <location>
        <begin position="398"/>
        <end position="419"/>
    </location>
</feature>
<feature type="transmembrane region" description="Helical" evidence="7">
    <location>
        <begin position="327"/>
        <end position="346"/>
    </location>
</feature>
<sequence length="485" mass="52669">MHWFPAGIIGPLQPKSSKMTTVLLIATAAVFATTSGYDSGLMTGINIMPSYTEFLQLTTATRALSVSANFIGWGIASLTMGPLVDKVGRKNAVLISLLVKCFSVGLIAGARNFAMFISGRILLGVAKAETLPPKIRGLGLSITFSVYYIGALIAAGVTYRTAQISGEWSWRIPCLLQVVPSFVSGFCLFCTPESPRWLAYHDRTNEALLVVASVRANGDQSDTEVILQHQEIITARDFEREAGRKVSFVELFKTRSSRRRVMLAVSVSVIAMGSGNNIASYFLGDMLGNAGITDKNTQLEINVVMNSWCLVCAAIGTLLMDRVGRKTLCLCACTGMTVMMFILGGLTKTFSTSENLSGIYGTVAAIFLFMGSYSIGVTPVTNLYPPEVLSYSIRANGMALWAGVIAAFAIGTTLVFPIALQAISWRLYFILGAWDFLESLFVRFFWVETKGLSLEEIDQLFNGDRLYDQPSSEACGEDNIIDGQD</sequence>
<dbReference type="Proteomes" id="UP000738349">
    <property type="component" value="Unassembled WGS sequence"/>
</dbReference>
<feature type="transmembrane region" description="Helical" evidence="7">
    <location>
        <begin position="425"/>
        <end position="446"/>
    </location>
</feature>
<dbReference type="PROSITE" id="PS50850">
    <property type="entry name" value="MFS"/>
    <property type="match status" value="1"/>
</dbReference>
<feature type="transmembrane region" description="Helical" evidence="7">
    <location>
        <begin position="137"/>
        <end position="159"/>
    </location>
</feature>
<dbReference type="GO" id="GO:0005351">
    <property type="term" value="F:carbohydrate:proton symporter activity"/>
    <property type="evidence" value="ECO:0007669"/>
    <property type="project" value="TreeGrafter"/>
</dbReference>
<keyword evidence="6 7" id="KW-0472">Membrane</keyword>
<dbReference type="PANTHER" id="PTHR48022">
    <property type="entry name" value="PLASTIDIC GLUCOSE TRANSPORTER 4"/>
    <property type="match status" value="1"/>
</dbReference>
<keyword evidence="3" id="KW-0813">Transport</keyword>
<dbReference type="FunFam" id="1.20.1250.20:FF:000134">
    <property type="entry name" value="MFS sugar transporter protein"/>
    <property type="match status" value="1"/>
</dbReference>
<dbReference type="InterPro" id="IPR005828">
    <property type="entry name" value="MFS_sugar_transport-like"/>
</dbReference>
<dbReference type="PANTHER" id="PTHR48022:SF31">
    <property type="entry name" value="HEXOSE TRANSPORTER"/>
    <property type="match status" value="1"/>
</dbReference>
<dbReference type="InterPro" id="IPR036259">
    <property type="entry name" value="MFS_trans_sf"/>
</dbReference>
<comment type="subcellular location">
    <subcellularLocation>
        <location evidence="1">Membrane</location>
        <topology evidence="1">Multi-pass membrane protein</topology>
    </subcellularLocation>
</comment>
<keyword evidence="4 7" id="KW-0812">Transmembrane</keyword>